<dbReference type="SUPFAM" id="SSF54060">
    <property type="entry name" value="His-Me finger endonucleases"/>
    <property type="match status" value="1"/>
</dbReference>
<dbReference type="Gene3D" id="3.90.75.10">
    <property type="entry name" value="Homing Intron 3 (I-ppo) Encoded Endonuclease, Chain A"/>
    <property type="match status" value="1"/>
</dbReference>
<keyword evidence="2" id="KW-0255">Endonuclease</keyword>
<organism evidence="2 3">
    <name type="scientific">Variovorax ginsengisoli</name>
    <dbReference type="NCBI Taxonomy" id="363844"/>
    <lineage>
        <taxon>Bacteria</taxon>
        <taxon>Pseudomonadati</taxon>
        <taxon>Pseudomonadota</taxon>
        <taxon>Betaproteobacteria</taxon>
        <taxon>Burkholderiales</taxon>
        <taxon>Comamonadaceae</taxon>
        <taxon>Variovorax</taxon>
    </lineage>
</organism>
<dbReference type="EC" id="3.1.-.-" evidence="2"/>
<dbReference type="Proteomes" id="UP001169027">
    <property type="component" value="Unassembled WGS sequence"/>
</dbReference>
<proteinExistence type="predicted"/>
<dbReference type="InterPro" id="IPR003615">
    <property type="entry name" value="HNH_nuc"/>
</dbReference>
<feature type="domain" description="HNH nuclease" evidence="1">
    <location>
        <begin position="64"/>
        <end position="106"/>
    </location>
</feature>
<gene>
    <name evidence="2" type="ORF">Q2T77_32385</name>
</gene>
<evidence type="ECO:0000313" key="2">
    <source>
        <dbReference type="EMBL" id="MDO1536974.1"/>
    </source>
</evidence>
<dbReference type="GO" id="GO:0004519">
    <property type="term" value="F:endonuclease activity"/>
    <property type="evidence" value="ECO:0007669"/>
    <property type="project" value="UniProtKB-KW"/>
</dbReference>
<dbReference type="RefSeq" id="WP_301815193.1">
    <property type="nucleotide sequence ID" value="NZ_JAUJZH010000034.1"/>
</dbReference>
<name>A0ABT8SF64_9BURK</name>
<accession>A0ABT8SF64</accession>
<dbReference type="EMBL" id="JAUKVY010000034">
    <property type="protein sequence ID" value="MDO1536974.1"/>
    <property type="molecule type" value="Genomic_DNA"/>
</dbReference>
<dbReference type="GO" id="GO:0016787">
    <property type="term" value="F:hydrolase activity"/>
    <property type="evidence" value="ECO:0007669"/>
    <property type="project" value="UniProtKB-KW"/>
</dbReference>
<reference evidence="2" key="1">
    <citation type="submission" date="2023-06" db="EMBL/GenBank/DDBJ databases">
        <authorList>
            <person name="Jiang Y."/>
            <person name="Liu Q."/>
        </authorList>
    </citation>
    <scope>NUCLEOTIDE SEQUENCE</scope>
    <source>
        <strain evidence="2">CGMCC 1.12090</strain>
    </source>
</reference>
<dbReference type="Pfam" id="PF13392">
    <property type="entry name" value="HNH_3"/>
    <property type="match status" value="1"/>
</dbReference>
<keyword evidence="3" id="KW-1185">Reference proteome</keyword>
<sequence>MTRSLEGYIPTPLRRKLGLPAPAARVSGVLSDRIDSSAGNGACWPWLGPLDRYGYGVVTRTGRAHRLAWQEHHGRKLSRDEVVRHSCDNPCCCNPAHLVVCTQADNIDDRVQKERSAKGQTNGRAKLTATKAREIYKSGVAPSVMAERYGIDESTVRGIRTGKTWGWATRDIPK</sequence>
<keyword evidence="2" id="KW-0378">Hydrolase</keyword>
<comment type="caution">
    <text evidence="2">The sequence shown here is derived from an EMBL/GenBank/DDBJ whole genome shotgun (WGS) entry which is preliminary data.</text>
</comment>
<evidence type="ECO:0000313" key="3">
    <source>
        <dbReference type="Proteomes" id="UP001169027"/>
    </source>
</evidence>
<protein>
    <submittedName>
        <fullName evidence="2">HNH endonuclease signature motif containing protein</fullName>
        <ecNumber evidence="2">3.1.-.-</ecNumber>
    </submittedName>
</protein>
<dbReference type="InterPro" id="IPR044925">
    <property type="entry name" value="His-Me_finger_sf"/>
</dbReference>
<dbReference type="InterPro" id="IPR044930">
    <property type="entry name" value="Homing_endonuclease_His-Me"/>
</dbReference>
<keyword evidence="2" id="KW-0540">Nuclease</keyword>
<evidence type="ECO:0000259" key="1">
    <source>
        <dbReference type="Pfam" id="PF13392"/>
    </source>
</evidence>